<name>A0ABS5U6R8_9BACT</name>
<keyword evidence="4" id="KW-1185">Reference proteome</keyword>
<comment type="caution">
    <text evidence="3">The sequence shown here is derived from an EMBL/GenBank/DDBJ whole genome shotgun (WGS) entry which is preliminary data.</text>
</comment>
<dbReference type="InterPro" id="IPR000326">
    <property type="entry name" value="PAP2/HPO"/>
</dbReference>
<dbReference type="Pfam" id="PF01569">
    <property type="entry name" value="PAP2"/>
    <property type="match status" value="1"/>
</dbReference>
<organism evidence="3 4">
    <name type="scientific">Pelotalea chapellei</name>
    <dbReference type="NCBI Taxonomy" id="44671"/>
    <lineage>
        <taxon>Bacteria</taxon>
        <taxon>Pseudomonadati</taxon>
        <taxon>Thermodesulfobacteriota</taxon>
        <taxon>Desulfuromonadia</taxon>
        <taxon>Geobacterales</taxon>
        <taxon>Geobacteraceae</taxon>
        <taxon>Pelotalea</taxon>
    </lineage>
</organism>
<accession>A0ABS5U6R8</accession>
<evidence type="ECO:0000313" key="4">
    <source>
        <dbReference type="Proteomes" id="UP000784128"/>
    </source>
</evidence>
<evidence type="ECO:0000259" key="2">
    <source>
        <dbReference type="SMART" id="SM00014"/>
    </source>
</evidence>
<feature type="transmembrane region" description="Helical" evidence="1">
    <location>
        <begin position="59"/>
        <end position="77"/>
    </location>
</feature>
<dbReference type="Proteomes" id="UP000784128">
    <property type="component" value="Unassembled WGS sequence"/>
</dbReference>
<feature type="transmembrane region" description="Helical" evidence="1">
    <location>
        <begin position="6"/>
        <end position="28"/>
    </location>
</feature>
<sequence length="227" mass="25151">MERSAWYEAIVITAVLVALTAIIALSGLDLMISSHFYTAGNWPVGEQFPWKLLYRIDRIPALFLAVAGLWMATPALLKPARWSRKACSGVFLVLLLALGPGLLVNVVFKEGWGRPRPRDIVQFSGSKTYLEPWQKGTMGQGRSFPSGHASAAFYMSSPFFIYRRRRPCLARVWLAGGICFGILMSIARITQGGHFLSDTVWAFGMVYLTGLALSVIMGLNKEDRTTT</sequence>
<reference evidence="3 4" key="1">
    <citation type="submission" date="2021-05" db="EMBL/GenBank/DDBJ databases">
        <title>The draft genome of Geobacter chapellei DSM 13688.</title>
        <authorList>
            <person name="Xu Z."/>
            <person name="Masuda Y."/>
            <person name="Itoh H."/>
            <person name="Senoo K."/>
        </authorList>
    </citation>
    <scope>NUCLEOTIDE SEQUENCE [LARGE SCALE GENOMIC DNA]</scope>
    <source>
        <strain evidence="3 4">DSM 13688</strain>
    </source>
</reference>
<gene>
    <name evidence="3" type="ORF">KJB30_06170</name>
</gene>
<dbReference type="InterPro" id="IPR036938">
    <property type="entry name" value="PAP2/HPO_sf"/>
</dbReference>
<keyword evidence="1" id="KW-1133">Transmembrane helix</keyword>
<evidence type="ECO:0000256" key="1">
    <source>
        <dbReference type="SAM" id="Phobius"/>
    </source>
</evidence>
<dbReference type="SMART" id="SM00014">
    <property type="entry name" value="acidPPc"/>
    <property type="match status" value="1"/>
</dbReference>
<feature type="transmembrane region" description="Helical" evidence="1">
    <location>
        <begin position="199"/>
        <end position="219"/>
    </location>
</feature>
<protein>
    <submittedName>
        <fullName evidence="3">Phosphatase PAP2 family protein</fullName>
    </submittedName>
</protein>
<keyword evidence="1" id="KW-0812">Transmembrane</keyword>
<proteinExistence type="predicted"/>
<dbReference type="SUPFAM" id="SSF48317">
    <property type="entry name" value="Acid phosphatase/Vanadium-dependent haloperoxidase"/>
    <property type="match status" value="1"/>
</dbReference>
<dbReference type="CDD" id="cd03396">
    <property type="entry name" value="PAP2_like_6"/>
    <property type="match status" value="1"/>
</dbReference>
<evidence type="ECO:0000313" key="3">
    <source>
        <dbReference type="EMBL" id="MBT1071358.1"/>
    </source>
</evidence>
<dbReference type="Gene3D" id="1.20.144.10">
    <property type="entry name" value="Phosphatidic acid phosphatase type 2/haloperoxidase"/>
    <property type="match status" value="1"/>
</dbReference>
<feature type="domain" description="Phosphatidic acid phosphatase type 2/haloperoxidase" evidence="2">
    <location>
        <begin position="91"/>
        <end position="214"/>
    </location>
</feature>
<feature type="transmembrane region" description="Helical" evidence="1">
    <location>
        <begin position="89"/>
        <end position="108"/>
    </location>
</feature>
<dbReference type="RefSeq" id="WP_214297064.1">
    <property type="nucleotide sequence ID" value="NZ_JAHDYS010000004.1"/>
</dbReference>
<feature type="transmembrane region" description="Helical" evidence="1">
    <location>
        <begin position="168"/>
        <end position="187"/>
    </location>
</feature>
<dbReference type="EMBL" id="JAHDYS010000004">
    <property type="protein sequence ID" value="MBT1071358.1"/>
    <property type="molecule type" value="Genomic_DNA"/>
</dbReference>
<keyword evidence="1" id="KW-0472">Membrane</keyword>